<comment type="caution">
    <text evidence="8">The sequence shown here is derived from an EMBL/GenBank/DDBJ whole genome shotgun (WGS) entry which is preliminary data.</text>
</comment>
<reference evidence="8 9" key="1">
    <citation type="submission" date="2020-02" db="EMBL/GenBank/DDBJ databases">
        <title>Whole-genome analyses of novel actinobacteria.</title>
        <authorList>
            <person name="Sahin N."/>
        </authorList>
    </citation>
    <scope>NUCLEOTIDE SEQUENCE [LARGE SCALE GENOMIC DNA]</scope>
    <source>
        <strain evidence="8 9">A7024</strain>
    </source>
</reference>
<dbReference type="InterPro" id="IPR051619">
    <property type="entry name" value="TypeII_TA_RNase_PINc/VapC"/>
</dbReference>
<dbReference type="GO" id="GO:0000287">
    <property type="term" value="F:magnesium ion binding"/>
    <property type="evidence" value="ECO:0007669"/>
    <property type="project" value="UniProtKB-UniRule"/>
</dbReference>
<keyword evidence="2 6" id="KW-0540">Nuclease</keyword>
<keyword evidence="1 6" id="KW-1277">Toxin-antitoxin system</keyword>
<evidence type="ECO:0000256" key="4">
    <source>
        <dbReference type="ARBA" id="ARBA00022801"/>
    </source>
</evidence>
<dbReference type="HAMAP" id="MF_00265">
    <property type="entry name" value="VapC_Nob1"/>
    <property type="match status" value="1"/>
</dbReference>
<evidence type="ECO:0000256" key="3">
    <source>
        <dbReference type="ARBA" id="ARBA00022723"/>
    </source>
</evidence>
<dbReference type="GO" id="GO:0090729">
    <property type="term" value="F:toxin activity"/>
    <property type="evidence" value="ECO:0007669"/>
    <property type="project" value="UniProtKB-KW"/>
</dbReference>
<feature type="binding site" evidence="6">
    <location>
        <position position="96"/>
    </location>
    <ligand>
        <name>Mg(2+)</name>
        <dbReference type="ChEBI" id="CHEBI:18420"/>
    </ligand>
</feature>
<proteinExistence type="inferred from homology"/>
<evidence type="ECO:0000256" key="1">
    <source>
        <dbReference type="ARBA" id="ARBA00022649"/>
    </source>
</evidence>
<keyword evidence="9" id="KW-1185">Reference proteome</keyword>
<dbReference type="Proteomes" id="UP000481583">
    <property type="component" value="Unassembled WGS sequence"/>
</dbReference>
<dbReference type="Gene3D" id="3.40.50.1010">
    <property type="entry name" value="5'-nuclease"/>
    <property type="match status" value="1"/>
</dbReference>
<dbReference type="InterPro" id="IPR002716">
    <property type="entry name" value="PIN_dom"/>
</dbReference>
<sequence>MIVIDCSALVHYLTSQAAQGQRIAARIAHERVLAVPHLLDAELASALLGMARGSKLSRTQVDQAMADFRSMPVRRHELNPLWERVQQLSAGLSVYDAHYVALAEGLGAPLVTSDARIAKSGAARCRVETF</sequence>
<evidence type="ECO:0000256" key="5">
    <source>
        <dbReference type="ARBA" id="ARBA00022842"/>
    </source>
</evidence>
<dbReference type="Pfam" id="PF01850">
    <property type="entry name" value="PIN"/>
    <property type="match status" value="1"/>
</dbReference>
<accession>A0A6G4UDQ8</accession>
<feature type="domain" description="PIN" evidence="7">
    <location>
        <begin position="2"/>
        <end position="119"/>
    </location>
</feature>
<keyword evidence="5 6" id="KW-0460">Magnesium</keyword>
<evidence type="ECO:0000256" key="6">
    <source>
        <dbReference type="HAMAP-Rule" id="MF_00265"/>
    </source>
</evidence>
<comment type="function">
    <text evidence="6">Toxic component of a toxin-antitoxin (TA) system. An RNase.</text>
</comment>
<evidence type="ECO:0000259" key="7">
    <source>
        <dbReference type="Pfam" id="PF01850"/>
    </source>
</evidence>
<dbReference type="InterPro" id="IPR022907">
    <property type="entry name" value="VapC_family"/>
</dbReference>
<dbReference type="PANTHER" id="PTHR35901">
    <property type="entry name" value="RIBONUCLEASE VAPC3"/>
    <property type="match status" value="1"/>
</dbReference>
<dbReference type="SUPFAM" id="SSF88723">
    <property type="entry name" value="PIN domain-like"/>
    <property type="match status" value="1"/>
</dbReference>
<dbReference type="InterPro" id="IPR029060">
    <property type="entry name" value="PIN-like_dom_sf"/>
</dbReference>
<dbReference type="GO" id="GO:0004540">
    <property type="term" value="F:RNA nuclease activity"/>
    <property type="evidence" value="ECO:0007669"/>
    <property type="project" value="InterPro"/>
</dbReference>
<feature type="binding site" evidence="6">
    <location>
        <position position="5"/>
    </location>
    <ligand>
        <name>Mg(2+)</name>
        <dbReference type="ChEBI" id="CHEBI:18420"/>
    </ligand>
</feature>
<keyword evidence="4 6" id="KW-0378">Hydrolase</keyword>
<comment type="similarity">
    <text evidence="6">Belongs to the PINc/VapC protein family.</text>
</comment>
<comment type="cofactor">
    <cofactor evidence="6">
        <name>Mg(2+)</name>
        <dbReference type="ChEBI" id="CHEBI:18420"/>
    </cofactor>
</comment>
<evidence type="ECO:0000256" key="2">
    <source>
        <dbReference type="ARBA" id="ARBA00022722"/>
    </source>
</evidence>
<evidence type="ECO:0000313" key="9">
    <source>
        <dbReference type="Proteomes" id="UP000481583"/>
    </source>
</evidence>
<dbReference type="PANTHER" id="PTHR35901:SF1">
    <property type="entry name" value="EXONUCLEASE VAPC9"/>
    <property type="match status" value="1"/>
</dbReference>
<dbReference type="EC" id="3.1.-.-" evidence="6"/>
<dbReference type="CDD" id="cd09873">
    <property type="entry name" value="PIN_Pae0151-like"/>
    <property type="match status" value="1"/>
</dbReference>
<evidence type="ECO:0000313" key="8">
    <source>
        <dbReference type="EMBL" id="NGN69806.1"/>
    </source>
</evidence>
<dbReference type="GO" id="GO:0016787">
    <property type="term" value="F:hydrolase activity"/>
    <property type="evidence" value="ECO:0007669"/>
    <property type="project" value="UniProtKB-KW"/>
</dbReference>
<dbReference type="AlphaFoldDB" id="A0A6G4UDQ8"/>
<gene>
    <name evidence="6" type="primary">vapC</name>
    <name evidence="8" type="ORF">G5C51_38700</name>
</gene>
<dbReference type="EMBL" id="JAAKZV010000345">
    <property type="protein sequence ID" value="NGN69806.1"/>
    <property type="molecule type" value="Genomic_DNA"/>
</dbReference>
<dbReference type="RefSeq" id="WP_165245062.1">
    <property type="nucleotide sequence ID" value="NZ_JAAKZV010000345.1"/>
</dbReference>
<organism evidence="8 9">
    <name type="scientific">Streptomyces coryli</name>
    <dbReference type="NCBI Taxonomy" id="1128680"/>
    <lineage>
        <taxon>Bacteria</taxon>
        <taxon>Bacillati</taxon>
        <taxon>Actinomycetota</taxon>
        <taxon>Actinomycetes</taxon>
        <taxon>Kitasatosporales</taxon>
        <taxon>Streptomycetaceae</taxon>
        <taxon>Streptomyces</taxon>
    </lineage>
</organism>
<name>A0A6G4UDQ8_9ACTN</name>
<keyword evidence="3 6" id="KW-0479">Metal-binding</keyword>
<keyword evidence="6" id="KW-0800">Toxin</keyword>
<protein>
    <recommendedName>
        <fullName evidence="6">Ribonuclease VapC</fullName>
        <shortName evidence="6">RNase VapC</shortName>
        <ecNumber evidence="6">3.1.-.-</ecNumber>
    </recommendedName>
    <alternativeName>
        <fullName evidence="6">Toxin VapC</fullName>
    </alternativeName>
</protein>
<dbReference type="InterPro" id="IPR044153">
    <property type="entry name" value="PIN_Pae0151-like"/>
</dbReference>